<dbReference type="HOGENOM" id="CLU_930151_0_0_10"/>
<dbReference type="Gene3D" id="3.90.1530.10">
    <property type="entry name" value="Conserved hypothetical protein from pyrococcus furiosus pfu- 392566-001, ParB domain"/>
    <property type="match status" value="1"/>
</dbReference>
<dbReference type="SUPFAM" id="SSF110849">
    <property type="entry name" value="ParB/Sulfiredoxin"/>
    <property type="match status" value="1"/>
</dbReference>
<reference evidence="1 2" key="1">
    <citation type="submission" date="2013-04" db="EMBL/GenBank/DDBJ databases">
        <title>The Genome Sequence of Parabacteroides gordonii DSM 23371.</title>
        <authorList>
            <consortium name="The Broad Institute Genomics Platform"/>
            <person name="Earl A."/>
            <person name="Ward D."/>
            <person name="Feldgarden M."/>
            <person name="Gevers D."/>
            <person name="Martens E."/>
            <person name="Sakamoto M."/>
            <person name="Benno Y."/>
            <person name="Suzuki N."/>
            <person name="Matsunaga N."/>
            <person name="Koshihara K."/>
            <person name="Seki M."/>
            <person name="Komiya H."/>
            <person name="Walker B."/>
            <person name="Young S."/>
            <person name="Zeng Q."/>
            <person name="Gargeya S."/>
            <person name="Fitzgerald M."/>
            <person name="Haas B."/>
            <person name="Abouelleil A."/>
            <person name="Allen A.W."/>
            <person name="Alvarado L."/>
            <person name="Arachchi H.M."/>
            <person name="Berlin A.M."/>
            <person name="Chapman S.B."/>
            <person name="Gainer-Dewar J."/>
            <person name="Goldberg J."/>
            <person name="Griggs A."/>
            <person name="Gujja S."/>
            <person name="Hansen M."/>
            <person name="Howarth C."/>
            <person name="Imamovic A."/>
            <person name="Ireland A."/>
            <person name="Larimer J."/>
            <person name="McCowan C."/>
            <person name="Murphy C."/>
            <person name="Pearson M."/>
            <person name="Poon T.W."/>
            <person name="Priest M."/>
            <person name="Roberts A."/>
            <person name="Saif S."/>
            <person name="Shea T."/>
            <person name="Sisk P."/>
            <person name="Sykes S."/>
            <person name="Wortman J."/>
            <person name="Nusbaum C."/>
            <person name="Birren B."/>
        </authorList>
    </citation>
    <scope>NUCLEOTIDE SEQUENCE [LARGE SCALE GENOMIC DNA]</scope>
    <source>
        <strain evidence="1 2">MS-1</strain>
    </source>
</reference>
<dbReference type="AlphaFoldDB" id="A0A0F5JCX6"/>
<name>A0A0F5JCX6_9BACT</name>
<dbReference type="InterPro" id="IPR036086">
    <property type="entry name" value="ParB/Sulfiredoxin_sf"/>
</dbReference>
<gene>
    <name evidence="1" type="ORF">HMPREF1536_03034</name>
</gene>
<protein>
    <recommendedName>
        <fullName evidence="3">ParB/Sulfiredoxin domain-containing protein</fullName>
    </recommendedName>
</protein>
<dbReference type="STRING" id="1203610.HMPREF1536_03034"/>
<organism evidence="1 2">
    <name type="scientific">Parabacteroides gordonii MS-1 = DSM 23371</name>
    <dbReference type="NCBI Taxonomy" id="1203610"/>
    <lineage>
        <taxon>Bacteria</taxon>
        <taxon>Pseudomonadati</taxon>
        <taxon>Bacteroidota</taxon>
        <taxon>Bacteroidia</taxon>
        <taxon>Bacteroidales</taxon>
        <taxon>Tannerellaceae</taxon>
        <taxon>Parabacteroides</taxon>
    </lineage>
</organism>
<proteinExistence type="predicted"/>
<dbReference type="RefSeq" id="WP_028728723.1">
    <property type="nucleotide sequence ID" value="NZ_AUAE01000036.1"/>
</dbReference>
<accession>A0A0F5JCX6</accession>
<dbReference type="PATRIC" id="fig|1203610.3.peg.3099"/>
<evidence type="ECO:0000313" key="2">
    <source>
        <dbReference type="Proteomes" id="UP000033035"/>
    </source>
</evidence>
<keyword evidence="2" id="KW-1185">Reference proteome</keyword>
<evidence type="ECO:0000313" key="1">
    <source>
        <dbReference type="EMBL" id="KKB55563.1"/>
    </source>
</evidence>
<sequence>MTDQKLEKKEEKLFTLEGSGKILAFTNVNRQINRSIVNSKKKSIEEFGLLAPITVVDAKDVIEKGITVYDANNPTDVIDADNAENYLVILDGQHRYTAIKELNKKDKYYDIWLMYPLNREVAVSTLIMEINTTAINWKNDNYISVLAKLRSEDKGLAFIDQYMQLRHKRTKKGEQSDNLPNNGYGLSVLSKYLTLSSAINKDYLYRMANNPNKKLPESIKVDRAEKIIQTGIEVGFTHTFLSSRFFIDWIINWVLQEYSVDKILECVKESMTGEKAKKLMEECKADNFSDLFDEVIELH</sequence>
<dbReference type="Proteomes" id="UP000033035">
    <property type="component" value="Unassembled WGS sequence"/>
</dbReference>
<evidence type="ECO:0008006" key="3">
    <source>
        <dbReference type="Google" id="ProtNLM"/>
    </source>
</evidence>
<dbReference type="EMBL" id="AQHW01000015">
    <property type="protein sequence ID" value="KKB55563.1"/>
    <property type="molecule type" value="Genomic_DNA"/>
</dbReference>
<comment type="caution">
    <text evidence="1">The sequence shown here is derived from an EMBL/GenBank/DDBJ whole genome shotgun (WGS) entry which is preliminary data.</text>
</comment>